<name>A0A9D3LPS5_ANGAN</name>
<comment type="subcellular location">
    <subcellularLocation>
        <location evidence="1">Membrane</location>
        <topology evidence="1">Single-pass type I membrane protein</topology>
    </subcellularLocation>
</comment>
<keyword evidence="4" id="KW-0677">Repeat</keyword>
<evidence type="ECO:0000256" key="5">
    <source>
        <dbReference type="ARBA" id="ARBA00022741"/>
    </source>
</evidence>
<protein>
    <recommendedName>
        <fullName evidence="19">Ig-like domain-containing protein</fullName>
    </recommendedName>
</protein>
<evidence type="ECO:0000256" key="7">
    <source>
        <dbReference type="ARBA" id="ARBA00023136"/>
    </source>
</evidence>
<evidence type="ECO:0000259" key="16">
    <source>
        <dbReference type="PROSITE" id="PS50835"/>
    </source>
</evidence>
<dbReference type="FunFam" id="2.60.40.10:FF:000004">
    <property type="entry name" value="DCC isoform 1"/>
    <property type="match status" value="1"/>
</dbReference>
<dbReference type="InterPro" id="IPR038178">
    <property type="entry name" value="Kringle_sf"/>
</dbReference>
<feature type="domain" description="FZ" evidence="14">
    <location>
        <begin position="163"/>
        <end position="298"/>
    </location>
</feature>
<keyword evidence="18" id="KW-1185">Reference proteome</keyword>
<feature type="compositionally biased region" description="Low complexity" evidence="12">
    <location>
        <begin position="620"/>
        <end position="639"/>
    </location>
</feature>
<comment type="caution">
    <text evidence="17">The sequence shown here is derived from an EMBL/GenBank/DDBJ whole genome shotgun (WGS) entry which is preliminary data.</text>
</comment>
<dbReference type="PROSITE" id="PS50038">
    <property type="entry name" value="FZ"/>
    <property type="match status" value="1"/>
</dbReference>
<keyword evidence="6" id="KW-0067">ATP-binding</keyword>
<evidence type="ECO:0000256" key="10">
    <source>
        <dbReference type="ARBA" id="ARBA00023319"/>
    </source>
</evidence>
<dbReference type="Gene3D" id="2.60.40.10">
    <property type="entry name" value="Immunoglobulins"/>
    <property type="match status" value="1"/>
</dbReference>
<dbReference type="InterPro" id="IPR003599">
    <property type="entry name" value="Ig_sub"/>
</dbReference>
<evidence type="ECO:0000256" key="12">
    <source>
        <dbReference type="SAM" id="MobiDB-lite"/>
    </source>
</evidence>
<dbReference type="PROSITE" id="PS50835">
    <property type="entry name" value="IG_LIKE"/>
    <property type="match status" value="1"/>
</dbReference>
<keyword evidence="9" id="KW-0325">Glycoprotein</keyword>
<evidence type="ECO:0000256" key="8">
    <source>
        <dbReference type="ARBA" id="ARBA00023157"/>
    </source>
</evidence>
<evidence type="ECO:0000256" key="4">
    <source>
        <dbReference type="ARBA" id="ARBA00022737"/>
    </source>
</evidence>
<dbReference type="AlphaFoldDB" id="A0A9D3LPS5"/>
<dbReference type="GO" id="GO:0016020">
    <property type="term" value="C:membrane"/>
    <property type="evidence" value="ECO:0007669"/>
    <property type="project" value="UniProtKB-SubCell"/>
</dbReference>
<evidence type="ECO:0000313" key="17">
    <source>
        <dbReference type="EMBL" id="KAG5834142.1"/>
    </source>
</evidence>
<dbReference type="InterPro" id="IPR007110">
    <property type="entry name" value="Ig-like_dom"/>
</dbReference>
<dbReference type="PRINTS" id="PR00018">
    <property type="entry name" value="KRINGLE"/>
</dbReference>
<dbReference type="InterPro" id="IPR013783">
    <property type="entry name" value="Ig-like_fold"/>
</dbReference>
<dbReference type="CDD" id="cd00108">
    <property type="entry name" value="KR"/>
    <property type="match status" value="1"/>
</dbReference>
<evidence type="ECO:0000256" key="3">
    <source>
        <dbReference type="ARBA" id="ARBA00022572"/>
    </source>
</evidence>
<dbReference type="SMART" id="SM00408">
    <property type="entry name" value="IGc2"/>
    <property type="match status" value="1"/>
</dbReference>
<dbReference type="PANTHER" id="PTHR10075:SF14">
    <property type="entry name" value="CELL ADHESION MOLECULE DSCAM2-RELATED"/>
    <property type="match status" value="1"/>
</dbReference>
<feature type="region of interest" description="Disordered" evidence="12">
    <location>
        <begin position="593"/>
        <end position="639"/>
    </location>
</feature>
<feature type="domain" description="Kringle" evidence="15">
    <location>
        <begin position="314"/>
        <end position="379"/>
    </location>
</feature>
<evidence type="ECO:0000259" key="14">
    <source>
        <dbReference type="PROSITE" id="PS50038"/>
    </source>
</evidence>
<gene>
    <name evidence="17" type="ORF">ANANG_G00258280</name>
</gene>
<evidence type="ECO:0000256" key="2">
    <source>
        <dbReference type="ARBA" id="ARBA00022553"/>
    </source>
</evidence>
<dbReference type="InterPro" id="IPR036179">
    <property type="entry name" value="Ig-like_dom_sf"/>
</dbReference>
<dbReference type="InterPro" id="IPR013098">
    <property type="entry name" value="Ig_I-set"/>
</dbReference>
<feature type="compositionally biased region" description="Low complexity" evidence="12">
    <location>
        <begin position="446"/>
        <end position="463"/>
    </location>
</feature>
<feature type="domain" description="Ig-like" evidence="16">
    <location>
        <begin position="51"/>
        <end position="141"/>
    </location>
</feature>
<feature type="region of interest" description="Disordered" evidence="12">
    <location>
        <begin position="439"/>
        <end position="578"/>
    </location>
</feature>
<dbReference type="Proteomes" id="UP001044222">
    <property type="component" value="Chromosome 15"/>
</dbReference>
<feature type="region of interest" description="Disordered" evidence="12">
    <location>
        <begin position="351"/>
        <end position="422"/>
    </location>
</feature>
<keyword evidence="7" id="KW-0472">Membrane</keyword>
<dbReference type="Pfam" id="PF00051">
    <property type="entry name" value="Kringle"/>
    <property type="match status" value="1"/>
</dbReference>
<dbReference type="EMBL" id="JAFIRN010000015">
    <property type="protein sequence ID" value="KAG5834142.1"/>
    <property type="molecule type" value="Genomic_DNA"/>
</dbReference>
<feature type="compositionally biased region" description="Basic and acidic residues" evidence="12">
    <location>
        <begin position="396"/>
        <end position="405"/>
    </location>
</feature>
<evidence type="ECO:0000256" key="6">
    <source>
        <dbReference type="ARBA" id="ARBA00022840"/>
    </source>
</evidence>
<reference evidence="17" key="1">
    <citation type="submission" date="2021-01" db="EMBL/GenBank/DDBJ databases">
        <title>A chromosome-scale assembly of European eel, Anguilla anguilla.</title>
        <authorList>
            <person name="Henkel C."/>
            <person name="Jong-Raadsen S.A."/>
            <person name="Dufour S."/>
            <person name="Weltzien F.-A."/>
            <person name="Palstra A.P."/>
            <person name="Pelster B."/>
            <person name="Spaink H.P."/>
            <person name="Van Den Thillart G.E."/>
            <person name="Jansen H."/>
            <person name="Zahm M."/>
            <person name="Klopp C."/>
            <person name="Cedric C."/>
            <person name="Louis A."/>
            <person name="Berthelot C."/>
            <person name="Parey E."/>
            <person name="Roest Crollius H."/>
            <person name="Montfort J."/>
            <person name="Robinson-Rechavi M."/>
            <person name="Bucao C."/>
            <person name="Bouchez O."/>
            <person name="Gislard M."/>
            <person name="Lluch J."/>
            <person name="Milhes M."/>
            <person name="Lampietro C."/>
            <person name="Lopez Roques C."/>
            <person name="Donnadieu C."/>
            <person name="Braasch I."/>
            <person name="Desvignes T."/>
            <person name="Postlethwait J."/>
            <person name="Bobe J."/>
            <person name="Guiguen Y."/>
            <person name="Dirks R."/>
        </authorList>
    </citation>
    <scope>NUCLEOTIDE SEQUENCE</scope>
    <source>
        <strain evidence="17">Tag_6206</strain>
        <tissue evidence="17">Liver</tissue>
    </source>
</reference>
<dbReference type="InterPro" id="IPR013806">
    <property type="entry name" value="Kringle-like"/>
</dbReference>
<evidence type="ECO:0008006" key="19">
    <source>
        <dbReference type="Google" id="ProtNLM"/>
    </source>
</evidence>
<feature type="chain" id="PRO_5038867454" description="Ig-like domain-containing protein" evidence="13">
    <location>
        <begin position="24"/>
        <end position="672"/>
    </location>
</feature>
<evidence type="ECO:0000256" key="1">
    <source>
        <dbReference type="ARBA" id="ARBA00004479"/>
    </source>
</evidence>
<evidence type="ECO:0000256" key="11">
    <source>
        <dbReference type="PROSITE-ProRule" id="PRU00121"/>
    </source>
</evidence>
<keyword evidence="10" id="KW-0393">Immunoglobulin domain</keyword>
<evidence type="ECO:0000259" key="15">
    <source>
        <dbReference type="PROSITE" id="PS50070"/>
    </source>
</evidence>
<dbReference type="InterPro" id="IPR000001">
    <property type="entry name" value="Kringle"/>
</dbReference>
<dbReference type="SUPFAM" id="SSF48726">
    <property type="entry name" value="Immunoglobulin"/>
    <property type="match status" value="1"/>
</dbReference>
<keyword evidence="5" id="KW-0547">Nucleotide-binding</keyword>
<evidence type="ECO:0000256" key="13">
    <source>
        <dbReference type="SAM" id="SignalP"/>
    </source>
</evidence>
<dbReference type="Pfam" id="PF01392">
    <property type="entry name" value="Fz"/>
    <property type="match status" value="1"/>
</dbReference>
<dbReference type="SUPFAM" id="SSF57440">
    <property type="entry name" value="Kringle-like"/>
    <property type="match status" value="1"/>
</dbReference>
<evidence type="ECO:0000256" key="9">
    <source>
        <dbReference type="ARBA" id="ARBA00023180"/>
    </source>
</evidence>
<evidence type="ECO:0000313" key="18">
    <source>
        <dbReference type="Proteomes" id="UP001044222"/>
    </source>
</evidence>
<dbReference type="SMART" id="SM00130">
    <property type="entry name" value="KR"/>
    <property type="match status" value="1"/>
</dbReference>
<feature type="signal peptide" evidence="13">
    <location>
        <begin position="1"/>
        <end position="23"/>
    </location>
</feature>
<comment type="caution">
    <text evidence="11">Lacks conserved residue(s) required for the propagation of feature annotation.</text>
</comment>
<keyword evidence="13" id="KW-0732">Signal</keyword>
<dbReference type="PROSITE" id="PS50070">
    <property type="entry name" value="KRINGLE_2"/>
    <property type="match status" value="1"/>
</dbReference>
<accession>A0A9D3LPS5</accession>
<dbReference type="SMART" id="SM00409">
    <property type="entry name" value="IG"/>
    <property type="match status" value="1"/>
</dbReference>
<dbReference type="InterPro" id="IPR020067">
    <property type="entry name" value="Frizzled_dom"/>
</dbReference>
<dbReference type="PANTHER" id="PTHR10075">
    <property type="entry name" value="BASIGIN RELATED"/>
    <property type="match status" value="1"/>
</dbReference>
<organism evidence="17 18">
    <name type="scientific">Anguilla anguilla</name>
    <name type="common">European freshwater eel</name>
    <name type="synonym">Muraena anguilla</name>
    <dbReference type="NCBI Taxonomy" id="7936"/>
    <lineage>
        <taxon>Eukaryota</taxon>
        <taxon>Metazoa</taxon>
        <taxon>Chordata</taxon>
        <taxon>Craniata</taxon>
        <taxon>Vertebrata</taxon>
        <taxon>Euteleostomi</taxon>
        <taxon>Actinopterygii</taxon>
        <taxon>Neopterygii</taxon>
        <taxon>Teleostei</taxon>
        <taxon>Anguilliformes</taxon>
        <taxon>Anguillidae</taxon>
        <taxon>Anguilla</taxon>
    </lineage>
</organism>
<dbReference type="InterPro" id="IPR036790">
    <property type="entry name" value="Frizzled_dom_sf"/>
</dbReference>
<proteinExistence type="predicted"/>
<dbReference type="Gene3D" id="1.10.2000.10">
    <property type="entry name" value="Frizzled cysteine-rich domain"/>
    <property type="match status" value="1"/>
</dbReference>
<dbReference type="Pfam" id="PF07679">
    <property type="entry name" value="I-set"/>
    <property type="match status" value="1"/>
</dbReference>
<dbReference type="FunFam" id="1.10.2000.10:FF:000002">
    <property type="entry name" value="Inactive tyrosine-protein kinase transmembrane receptor ROR1"/>
    <property type="match status" value="1"/>
</dbReference>
<keyword evidence="3 11" id="KW-0420">Kringle</keyword>
<dbReference type="Gene3D" id="2.40.20.10">
    <property type="entry name" value="Plasminogen Kringle 4"/>
    <property type="match status" value="1"/>
</dbReference>
<keyword evidence="8" id="KW-1015">Disulfide bond</keyword>
<sequence>MYKSRIKSAVLTNFITLMLLVSSDPSLRCAADTDLPQPGEMEGLAEAQRLPTSQGYYLEFVEPVNNMTVVQGQTATLHCKVMGNPRPTVRWLKNDAPVVQEHGRISIRKTEAGSKLRIQDLDTTDTGYYQCVASNSVKVITATGVLYVRLGQSPTHGPDDPSHEKGFCQPYRGIACARFIGNRSIYVESLQMQGESENRITAALTMIGTSTHLSDQCSQFAIPSFCHYVFPLCEEGSRGPPRRRQLCRDECEALENDLCHAEYAIARSNPLILMQLELPNCRLLPHPGSPDAATCMRIGVPVDKLEKYSPPDHRCYNGSGADYRGTERTTKAGQQCQPWSAQYPHSHHLTPAEHPELRGGHNFCRNPGARWRRPGASPWTRGRGGPVRHQALQAPREPEEGDPVHPHSQHRHPAGHRLPLLPGLHVPQQAEGVLGHAPAAPAHRLPQPGRGAAAAQPAQAPGEAEGDQPVGRALHGGAGRGPLREGVQGPPVRHGPRGADAGGGHQDGEGQGRGHPAGGVPPRGHAPVAPAAPQHRLPAGRGHQGAAHEHGVRLLGPGRPARVPGHALAPLGRGRLGRRQDGALGAGAVRLPARGHAGGGGHGVPVQPPRGAQGPGGAQHPGLRQAQRQGPGPGALPGRLLGRLLQAGGRQPLPRPLDAAGGHRLRQILHGL</sequence>
<dbReference type="GO" id="GO:0005524">
    <property type="term" value="F:ATP binding"/>
    <property type="evidence" value="ECO:0007669"/>
    <property type="project" value="UniProtKB-KW"/>
</dbReference>
<dbReference type="InterPro" id="IPR003598">
    <property type="entry name" value="Ig_sub2"/>
</dbReference>
<keyword evidence="2" id="KW-0597">Phosphoprotein</keyword>